<keyword evidence="2" id="KW-0472">Membrane</keyword>
<evidence type="ECO:0000256" key="2">
    <source>
        <dbReference type="SAM" id="Phobius"/>
    </source>
</evidence>
<organism evidence="3 4">
    <name type="scientific">Zootermopsis nevadensis</name>
    <name type="common">Dampwood termite</name>
    <dbReference type="NCBI Taxonomy" id="136037"/>
    <lineage>
        <taxon>Eukaryota</taxon>
        <taxon>Metazoa</taxon>
        <taxon>Ecdysozoa</taxon>
        <taxon>Arthropoda</taxon>
        <taxon>Hexapoda</taxon>
        <taxon>Insecta</taxon>
        <taxon>Pterygota</taxon>
        <taxon>Neoptera</taxon>
        <taxon>Polyneoptera</taxon>
        <taxon>Dictyoptera</taxon>
        <taxon>Blattodea</taxon>
        <taxon>Blattoidea</taxon>
        <taxon>Termitoidae</taxon>
        <taxon>Termopsidae</taxon>
        <taxon>Zootermopsis</taxon>
    </lineage>
</organism>
<proteinExistence type="predicted"/>
<keyword evidence="2" id="KW-1133">Transmembrane helix</keyword>
<name>A0A067QED4_ZOONE</name>
<dbReference type="Proteomes" id="UP000027135">
    <property type="component" value="Unassembled WGS sequence"/>
</dbReference>
<feature type="compositionally biased region" description="Polar residues" evidence="1">
    <location>
        <begin position="115"/>
        <end position="126"/>
    </location>
</feature>
<accession>A0A067QED4</accession>
<feature type="compositionally biased region" description="Basic and acidic residues" evidence="1">
    <location>
        <begin position="99"/>
        <end position="113"/>
    </location>
</feature>
<keyword evidence="4" id="KW-1185">Reference proteome</keyword>
<evidence type="ECO:0000313" key="4">
    <source>
        <dbReference type="Proteomes" id="UP000027135"/>
    </source>
</evidence>
<feature type="region of interest" description="Disordered" evidence="1">
    <location>
        <begin position="99"/>
        <end position="126"/>
    </location>
</feature>
<dbReference type="EMBL" id="KK871584">
    <property type="protein sequence ID" value="KDQ71547.1"/>
    <property type="molecule type" value="Genomic_DNA"/>
</dbReference>
<feature type="transmembrane region" description="Helical" evidence="2">
    <location>
        <begin position="218"/>
        <end position="243"/>
    </location>
</feature>
<evidence type="ECO:0000256" key="1">
    <source>
        <dbReference type="SAM" id="MobiDB-lite"/>
    </source>
</evidence>
<dbReference type="InParanoid" id="A0A067QED4"/>
<dbReference type="AlphaFoldDB" id="A0A067QED4"/>
<keyword evidence="2" id="KW-0812">Transmembrane</keyword>
<protein>
    <submittedName>
        <fullName evidence="3">Uncharacterized protein</fullName>
    </submittedName>
</protein>
<sequence length="253" mass="27727">MISETFDPRTIRHNTEEGSVFVRNNKKLNLSISETPEGNRDSPFLDIRGRGITHTLSENSARENHSHVTSMKSLAPDSEFDFPLLKLYNSSTVWSVPERDTTKTSNESRKLTVEHPTTGNGNTEKTNHETTVINVTEDSSRKIGVVNHVTKAVQNMNTTSDIYEGESRTEGLIPSKDGDVPNNISSALNGVGNVFSRNATVGSPRPEENSETTQSATIALYVLAALCIVPLTVGVALAARYCVQRRRKVSLQG</sequence>
<gene>
    <name evidence="3" type="ORF">L798_09944</name>
</gene>
<reference evidence="3 4" key="1">
    <citation type="journal article" date="2014" name="Nat. Commun.">
        <title>Molecular traces of alternative social organization in a termite genome.</title>
        <authorList>
            <person name="Terrapon N."/>
            <person name="Li C."/>
            <person name="Robertson H.M."/>
            <person name="Ji L."/>
            <person name="Meng X."/>
            <person name="Booth W."/>
            <person name="Chen Z."/>
            <person name="Childers C.P."/>
            <person name="Glastad K.M."/>
            <person name="Gokhale K."/>
            <person name="Gowin J."/>
            <person name="Gronenberg W."/>
            <person name="Hermansen R.A."/>
            <person name="Hu H."/>
            <person name="Hunt B.G."/>
            <person name="Huylmans A.K."/>
            <person name="Khalil S.M."/>
            <person name="Mitchell R.D."/>
            <person name="Munoz-Torres M.C."/>
            <person name="Mustard J.A."/>
            <person name="Pan H."/>
            <person name="Reese J.T."/>
            <person name="Scharf M.E."/>
            <person name="Sun F."/>
            <person name="Vogel H."/>
            <person name="Xiao J."/>
            <person name="Yang W."/>
            <person name="Yang Z."/>
            <person name="Yang Z."/>
            <person name="Zhou J."/>
            <person name="Zhu J."/>
            <person name="Brent C.S."/>
            <person name="Elsik C.G."/>
            <person name="Goodisman M.A."/>
            <person name="Liberles D.A."/>
            <person name="Roe R.M."/>
            <person name="Vargo E.L."/>
            <person name="Vilcinskas A."/>
            <person name="Wang J."/>
            <person name="Bornberg-Bauer E."/>
            <person name="Korb J."/>
            <person name="Zhang G."/>
            <person name="Liebig J."/>
        </authorList>
    </citation>
    <scope>NUCLEOTIDE SEQUENCE [LARGE SCALE GENOMIC DNA]</scope>
    <source>
        <tissue evidence="3">Whole organism</tissue>
    </source>
</reference>
<evidence type="ECO:0000313" key="3">
    <source>
        <dbReference type="EMBL" id="KDQ71547.1"/>
    </source>
</evidence>